<reference evidence="9 10" key="1">
    <citation type="journal article" date="2016" name="Mol. Biol. Evol.">
        <title>Comparative Genomics of Early-Diverging Mushroom-Forming Fungi Provides Insights into the Origins of Lignocellulose Decay Capabilities.</title>
        <authorList>
            <person name="Nagy L.G."/>
            <person name="Riley R."/>
            <person name="Tritt A."/>
            <person name="Adam C."/>
            <person name="Daum C."/>
            <person name="Floudas D."/>
            <person name="Sun H."/>
            <person name="Yadav J.S."/>
            <person name="Pangilinan J."/>
            <person name="Larsson K.H."/>
            <person name="Matsuura K."/>
            <person name="Barry K."/>
            <person name="Labutti K."/>
            <person name="Kuo R."/>
            <person name="Ohm R.A."/>
            <person name="Bhattacharya S.S."/>
            <person name="Shirouzu T."/>
            <person name="Yoshinaga Y."/>
            <person name="Martin F.M."/>
            <person name="Grigoriev I.V."/>
            <person name="Hibbett D.S."/>
        </authorList>
    </citation>
    <scope>NUCLEOTIDE SEQUENCE [LARGE SCALE GENOMIC DNA]</scope>
    <source>
        <strain evidence="9 10">HHB10207 ss-3</strain>
    </source>
</reference>
<evidence type="ECO:0000313" key="9">
    <source>
        <dbReference type="EMBL" id="KZT32951.1"/>
    </source>
</evidence>
<evidence type="ECO:0000256" key="6">
    <source>
        <dbReference type="ARBA" id="ARBA00023002"/>
    </source>
</evidence>
<dbReference type="AlphaFoldDB" id="A0A165Y793"/>
<proteinExistence type="inferred from homology"/>
<dbReference type="SUPFAM" id="SSF51735">
    <property type="entry name" value="NAD(P)-binding Rossmann-fold domains"/>
    <property type="match status" value="1"/>
</dbReference>
<feature type="domain" description="Enoyl reductase (ER)" evidence="8">
    <location>
        <begin position="19"/>
        <end position="356"/>
    </location>
</feature>
<sequence length="360" mass="37866">MSNLEIPKVQQAAVLSSIGSVPEIVHDHPVPDISTLQPGQCLIKIECTGVCASDLSIRRGDWPIKPKLPLVGGHEGVGRVIAIAPGTVDSPVSVDQRVGIKWLATTCLQCEVCGTENESLCQNIKQSGYAIDGTFSQYTVSYTNYVTPIPDGISSRDACTIMCAGLTVYSALKKSNTKPGDWVAIPGAGGGLGHLAIQYAVALGLRVIAIDTGDEKRQLAEKLGAEKWIDFAQTDNLVKSVAAASGGLGPHAAIVTASKAVAYGQAFGYLRPAGTLVAVGLPPTANGNLEANILLLVIKGTKIVGSNVGNRQEAIEALQYAVDGKVKCNYEVRKLSDLPQIYESMEKGQVTGRIVIDMSI</sequence>
<dbReference type="OrthoDB" id="1879366at2759"/>
<comment type="cofactor">
    <cofactor evidence="1">
        <name>Zn(2+)</name>
        <dbReference type="ChEBI" id="CHEBI:29105"/>
    </cofactor>
</comment>
<dbReference type="Pfam" id="PF08240">
    <property type="entry name" value="ADH_N"/>
    <property type="match status" value="1"/>
</dbReference>
<evidence type="ECO:0000256" key="1">
    <source>
        <dbReference type="ARBA" id="ARBA00001947"/>
    </source>
</evidence>
<keyword evidence="7" id="KW-0520">NAD</keyword>
<dbReference type="Gene3D" id="3.40.50.720">
    <property type="entry name" value="NAD(P)-binding Rossmann-like Domain"/>
    <property type="match status" value="1"/>
</dbReference>
<protein>
    <recommendedName>
        <fullName evidence="3">alcohol dehydrogenase</fullName>
        <ecNumber evidence="3">1.1.1.1</ecNumber>
    </recommendedName>
</protein>
<dbReference type="InterPro" id="IPR036291">
    <property type="entry name" value="NAD(P)-bd_dom_sf"/>
</dbReference>
<dbReference type="GO" id="GO:0005737">
    <property type="term" value="C:cytoplasm"/>
    <property type="evidence" value="ECO:0007669"/>
    <property type="project" value="TreeGrafter"/>
</dbReference>
<dbReference type="SUPFAM" id="SSF50129">
    <property type="entry name" value="GroES-like"/>
    <property type="match status" value="1"/>
</dbReference>
<evidence type="ECO:0000259" key="8">
    <source>
        <dbReference type="SMART" id="SM00829"/>
    </source>
</evidence>
<keyword evidence="4" id="KW-0479">Metal-binding</keyword>
<dbReference type="EMBL" id="KV428280">
    <property type="protein sequence ID" value="KZT32951.1"/>
    <property type="molecule type" value="Genomic_DNA"/>
</dbReference>
<organism evidence="9 10">
    <name type="scientific">Sistotremastrum suecicum HHB10207 ss-3</name>
    <dbReference type="NCBI Taxonomy" id="1314776"/>
    <lineage>
        <taxon>Eukaryota</taxon>
        <taxon>Fungi</taxon>
        <taxon>Dikarya</taxon>
        <taxon>Basidiomycota</taxon>
        <taxon>Agaricomycotina</taxon>
        <taxon>Agaricomycetes</taxon>
        <taxon>Sistotremastrales</taxon>
        <taxon>Sistotremastraceae</taxon>
        <taxon>Sistotremastrum</taxon>
    </lineage>
</organism>
<dbReference type="Proteomes" id="UP000076798">
    <property type="component" value="Unassembled WGS sequence"/>
</dbReference>
<evidence type="ECO:0000256" key="7">
    <source>
        <dbReference type="ARBA" id="ARBA00023027"/>
    </source>
</evidence>
<evidence type="ECO:0000256" key="3">
    <source>
        <dbReference type="ARBA" id="ARBA00013190"/>
    </source>
</evidence>
<dbReference type="CDD" id="cd08297">
    <property type="entry name" value="CAD3"/>
    <property type="match status" value="1"/>
</dbReference>
<dbReference type="InterPro" id="IPR020843">
    <property type="entry name" value="ER"/>
</dbReference>
<dbReference type="STRING" id="1314776.A0A165Y793"/>
<dbReference type="InterPro" id="IPR013149">
    <property type="entry name" value="ADH-like_C"/>
</dbReference>
<dbReference type="FunFam" id="3.40.50.720:FF:000039">
    <property type="entry name" value="Alcohol dehydrogenase AdhP"/>
    <property type="match status" value="1"/>
</dbReference>
<evidence type="ECO:0000256" key="2">
    <source>
        <dbReference type="ARBA" id="ARBA00008072"/>
    </source>
</evidence>
<gene>
    <name evidence="9" type="ORF">SISSUDRAFT_1066535</name>
</gene>
<dbReference type="Gene3D" id="3.90.180.10">
    <property type="entry name" value="Medium-chain alcohol dehydrogenases, catalytic domain"/>
    <property type="match status" value="1"/>
</dbReference>
<dbReference type="SMART" id="SM00829">
    <property type="entry name" value="PKS_ER"/>
    <property type="match status" value="1"/>
</dbReference>
<comment type="similarity">
    <text evidence="2">Belongs to the zinc-containing alcohol dehydrogenase family.</text>
</comment>
<evidence type="ECO:0000313" key="10">
    <source>
        <dbReference type="Proteomes" id="UP000076798"/>
    </source>
</evidence>
<dbReference type="PANTHER" id="PTHR42940">
    <property type="entry name" value="ALCOHOL DEHYDROGENASE 1-RELATED"/>
    <property type="match status" value="1"/>
</dbReference>
<dbReference type="EC" id="1.1.1.1" evidence="3"/>
<dbReference type="InterPro" id="IPR013154">
    <property type="entry name" value="ADH-like_N"/>
</dbReference>
<keyword evidence="6" id="KW-0560">Oxidoreductase</keyword>
<name>A0A165Y793_9AGAM</name>
<keyword evidence="10" id="KW-1185">Reference proteome</keyword>
<dbReference type="GO" id="GO:0004022">
    <property type="term" value="F:alcohol dehydrogenase (NAD+) activity"/>
    <property type="evidence" value="ECO:0007669"/>
    <property type="project" value="UniProtKB-EC"/>
</dbReference>
<accession>A0A165Y793</accession>
<dbReference type="Pfam" id="PF00107">
    <property type="entry name" value="ADH_zinc_N"/>
    <property type="match status" value="1"/>
</dbReference>
<keyword evidence="5" id="KW-0862">Zinc</keyword>
<dbReference type="PANTHER" id="PTHR42940:SF3">
    <property type="entry name" value="ALCOHOL DEHYDROGENASE 1-RELATED"/>
    <property type="match status" value="1"/>
</dbReference>
<evidence type="ECO:0000256" key="5">
    <source>
        <dbReference type="ARBA" id="ARBA00022833"/>
    </source>
</evidence>
<evidence type="ECO:0000256" key="4">
    <source>
        <dbReference type="ARBA" id="ARBA00022723"/>
    </source>
</evidence>
<dbReference type="InterPro" id="IPR011032">
    <property type="entry name" value="GroES-like_sf"/>
</dbReference>
<dbReference type="GO" id="GO:0046872">
    <property type="term" value="F:metal ion binding"/>
    <property type="evidence" value="ECO:0007669"/>
    <property type="project" value="UniProtKB-KW"/>
</dbReference>